<accession>A0ABT3GI42</accession>
<evidence type="ECO:0008006" key="3">
    <source>
        <dbReference type="Google" id="ProtNLM"/>
    </source>
</evidence>
<gene>
    <name evidence="1" type="ORF">OKA05_11430</name>
</gene>
<comment type="caution">
    <text evidence="1">The sequence shown here is derived from an EMBL/GenBank/DDBJ whole genome shotgun (WGS) entry which is preliminary data.</text>
</comment>
<evidence type="ECO:0000313" key="1">
    <source>
        <dbReference type="EMBL" id="MCW1923166.1"/>
    </source>
</evidence>
<evidence type="ECO:0000313" key="2">
    <source>
        <dbReference type="Proteomes" id="UP001320876"/>
    </source>
</evidence>
<proteinExistence type="predicted"/>
<dbReference type="Proteomes" id="UP001320876">
    <property type="component" value="Unassembled WGS sequence"/>
</dbReference>
<sequence length="1126" mass="122710">MITLSLTVLLLVLAVGLLSLSTISLRNGGRESEVWTAKANARLALMLAIGDLQKELGPDQRITAPSGILASEEDESSSLAHPQLAGVWSARDEQLGRTPDYDRDKPFRRWLVSSDDSEALSSTGFAEGGSFKYPVKLAGGHEEAEPVHAGGIDLTGAKRSQTGRLAWWVGDENCKGFVNPTSELDLQKSPVTADVLSAAGTPGAHGVQAVEEEFPSNTPEAAKVISRSQTDLAAASRLVGEKYFHDLSPYPRSVLTNVSKGALREDLSLFLEQSSLDRAPAWPSAGLSGPMGPNRKIALSDANEYDVLSWKSLAHYSRLRNKVTLDNGRPTLTAFNGSTDVQPDEQVNQRWNTGTLRPAPVLIRCLLFISYGTKPDPADPQKLAVRFYAYPVMTLWNPYNVDLVVPEYSMLWTAMPMEHEMVVNGQVRGVFDWRNGGRGNGVRPIADKPLRLRAGEAKVLTPTRWEWFQAIPMHHAHMMDTVPFRYSPSFAGGEWGNGNGPGRSESLIDVSGAPADRLEVKTRVKLFENGGSAYASNGGYQSTFDIRGNHCKEGDGSWQTYLWSSKVSWRYQGDSPSPDKLSSDRSTSTFSSLSNAPRPFMVMDAQLKALDETDLPNKTWADCIPGHGFQGATNSGGKTPFSASAYKLSFESINSYQEASSYLQVTPGDATHTYFGGSHLPQGGQSLITDIEIPMAPLTSLAQLQHLPQASIDNLYSSGFFMQNHAIGNSFASPGVPSNAVKGNRGWPYWVDMYLNQFGGSIRGEKFPPGTLLERPNIDRSYAANHLLWDDYFFSSMAPRDGLLRSGGKAGIEAVVRDFYENGKPLPNERYRPYLARPAESVIGELVSRDRAATNGYKKSAAALMVDGGFNINSVSVEAWKSLLASAHRKRMGVMESMSGKPRVEPPGNFVVSRFSMPNGGSADAASGKAGEDLRWTGYRELDEDQIDALAKAIVRQVKARGPFRSLGEFINRRLGPENDERTLYGALQAALEDPDVDINEDFSSSRITAADLEGTAYANPSAAMGSRYQGAPAYVCQADLLGPIAPVLNARSDTFLVRAYGEATAEDGTVTARAWCEAVVQRVPEYLDNTDLPEVAAGSLRSNVNRSFGRRFDVTSFRWLSGEEI</sequence>
<dbReference type="RefSeq" id="WP_264487272.1">
    <property type="nucleotide sequence ID" value="NZ_JAPDDT010000004.1"/>
</dbReference>
<keyword evidence="2" id="KW-1185">Reference proteome</keyword>
<dbReference type="EMBL" id="JAPDDT010000004">
    <property type="protein sequence ID" value="MCW1923166.1"/>
    <property type="molecule type" value="Genomic_DNA"/>
</dbReference>
<protein>
    <recommendedName>
        <fullName evidence="3">Verru_Chthon cassette protein A</fullName>
    </recommendedName>
</protein>
<name>A0ABT3GI42_9BACT</name>
<reference evidence="1 2" key="1">
    <citation type="submission" date="2022-10" db="EMBL/GenBank/DDBJ databases">
        <title>Luteolibacter arcticus strain CCTCC AB 2014275, whole genome shotgun sequencing project.</title>
        <authorList>
            <person name="Zhao G."/>
            <person name="Shen L."/>
        </authorList>
    </citation>
    <scope>NUCLEOTIDE SEQUENCE [LARGE SCALE GENOMIC DNA]</scope>
    <source>
        <strain evidence="1 2">CCTCC AB 2014275</strain>
    </source>
</reference>
<organism evidence="1 2">
    <name type="scientific">Luteolibacter arcticus</name>
    <dbReference type="NCBI Taxonomy" id="1581411"/>
    <lineage>
        <taxon>Bacteria</taxon>
        <taxon>Pseudomonadati</taxon>
        <taxon>Verrucomicrobiota</taxon>
        <taxon>Verrucomicrobiia</taxon>
        <taxon>Verrucomicrobiales</taxon>
        <taxon>Verrucomicrobiaceae</taxon>
        <taxon>Luteolibacter</taxon>
    </lineage>
</organism>